<organism evidence="1 2">
    <name type="scientific">Jiangella mangrovi</name>
    <dbReference type="NCBI Taxonomy" id="1524084"/>
    <lineage>
        <taxon>Bacteria</taxon>
        <taxon>Bacillati</taxon>
        <taxon>Actinomycetota</taxon>
        <taxon>Actinomycetes</taxon>
        <taxon>Jiangellales</taxon>
        <taxon>Jiangellaceae</taxon>
        <taxon>Jiangella</taxon>
    </lineage>
</organism>
<accession>A0A7W9GLP8</accession>
<name>A0A7W9GLP8_9ACTN</name>
<reference evidence="1 2" key="1">
    <citation type="submission" date="2020-08" db="EMBL/GenBank/DDBJ databases">
        <title>Sequencing the genomes of 1000 actinobacteria strains.</title>
        <authorList>
            <person name="Klenk H.-P."/>
        </authorList>
    </citation>
    <scope>NUCLEOTIDE SEQUENCE [LARGE SCALE GENOMIC DNA]</scope>
    <source>
        <strain evidence="1 2">DSM 102122</strain>
    </source>
</reference>
<gene>
    <name evidence="1" type="ORF">HD601_000576</name>
</gene>
<dbReference type="Proteomes" id="UP000542813">
    <property type="component" value="Unassembled WGS sequence"/>
</dbReference>
<keyword evidence="2" id="KW-1185">Reference proteome</keyword>
<comment type="caution">
    <text evidence="1">The sequence shown here is derived from an EMBL/GenBank/DDBJ whole genome shotgun (WGS) entry which is preliminary data.</text>
</comment>
<protein>
    <submittedName>
        <fullName evidence="1">Uncharacterized protein</fullName>
    </submittedName>
</protein>
<dbReference type="AlphaFoldDB" id="A0A7W9GLP8"/>
<proteinExistence type="predicted"/>
<dbReference type="EMBL" id="JACHMM010000001">
    <property type="protein sequence ID" value="MBB5786001.1"/>
    <property type="molecule type" value="Genomic_DNA"/>
</dbReference>
<dbReference type="RefSeq" id="WP_184819158.1">
    <property type="nucleotide sequence ID" value="NZ_JACHMM010000001.1"/>
</dbReference>
<evidence type="ECO:0000313" key="1">
    <source>
        <dbReference type="EMBL" id="MBB5786001.1"/>
    </source>
</evidence>
<evidence type="ECO:0000313" key="2">
    <source>
        <dbReference type="Proteomes" id="UP000542813"/>
    </source>
</evidence>
<sequence length="112" mass="12314">MTRLPKRVPGAQAPLWWASEVTPWDVDLDGSRSRWHQWIRRADDGSVLAQLDLFESVETDGQRTLGEALLFESDIEANANDPTDIREVAEVLEAASSLMYAMAALGVDGVAS</sequence>